<dbReference type="PANTHER" id="PTHR40076:SF1">
    <property type="entry name" value="MEMBRANE PROTEIN"/>
    <property type="match status" value="1"/>
</dbReference>
<organism evidence="2 3">
    <name type="scientific">Treponema maltophilum ATCC 51939</name>
    <dbReference type="NCBI Taxonomy" id="1125699"/>
    <lineage>
        <taxon>Bacteria</taxon>
        <taxon>Pseudomonadati</taxon>
        <taxon>Spirochaetota</taxon>
        <taxon>Spirochaetia</taxon>
        <taxon>Spirochaetales</taxon>
        <taxon>Treponemataceae</taxon>
        <taxon>Treponema</taxon>
    </lineage>
</organism>
<dbReference type="HOGENOM" id="CLU_045673_0_1_12"/>
<dbReference type="Proteomes" id="UP000014541">
    <property type="component" value="Unassembled WGS sequence"/>
</dbReference>
<gene>
    <name evidence="2" type="ORF">HMPREF9194_01747</name>
</gene>
<dbReference type="eggNOG" id="COG5523">
    <property type="taxonomic scope" value="Bacteria"/>
</dbReference>
<evidence type="ECO:0000313" key="2">
    <source>
        <dbReference type="EMBL" id="EPF31401.1"/>
    </source>
</evidence>
<feature type="transmembrane region" description="Helical" evidence="1">
    <location>
        <begin position="21"/>
        <end position="44"/>
    </location>
</feature>
<feature type="transmembrane region" description="Helical" evidence="1">
    <location>
        <begin position="118"/>
        <end position="138"/>
    </location>
</feature>
<dbReference type="EMBL" id="ATFF01000006">
    <property type="protein sequence ID" value="EPF31401.1"/>
    <property type="molecule type" value="Genomic_DNA"/>
</dbReference>
<dbReference type="RefSeq" id="WP_016526012.1">
    <property type="nucleotide sequence ID" value="NZ_KE332518.1"/>
</dbReference>
<name>S3K375_TREMA</name>
<keyword evidence="3" id="KW-1185">Reference proteome</keyword>
<feature type="transmembrane region" description="Helical" evidence="1">
    <location>
        <begin position="176"/>
        <end position="201"/>
    </location>
</feature>
<sequence length="240" mass="27470">MFDRQEFKRLAKAQLKGHWTTPVLITLVTGIVLSIVIIPMALYYSAYEEVYNYQQAYENIENASLIPLIIFPIVILGIGVFVIAEAKYYLVFTARQGNAPFSVFLESFNLWWRGFRACLWYSLWTYLWSLLFVIPGIVKALAYSQTFFIVAENPHISVRKAMRLSIAMTKGYKGDLFVLGLSFIGWALLSTLTLYIGYLWLTPYINVTQVNAYRFLKQSAFDRGVLKPEDFGTSGFIGNV</sequence>
<evidence type="ECO:0000313" key="3">
    <source>
        <dbReference type="Proteomes" id="UP000014541"/>
    </source>
</evidence>
<evidence type="ECO:0008006" key="4">
    <source>
        <dbReference type="Google" id="ProtNLM"/>
    </source>
</evidence>
<dbReference type="Pfam" id="PF06161">
    <property type="entry name" value="DUF975"/>
    <property type="match status" value="1"/>
</dbReference>
<dbReference type="InterPro" id="IPR010380">
    <property type="entry name" value="DUF975"/>
</dbReference>
<evidence type="ECO:0000256" key="1">
    <source>
        <dbReference type="SAM" id="Phobius"/>
    </source>
</evidence>
<dbReference type="AlphaFoldDB" id="S3K375"/>
<proteinExistence type="predicted"/>
<accession>S3K375</accession>
<protein>
    <recommendedName>
        <fullName evidence="4">DUF975 family protein</fullName>
    </recommendedName>
</protein>
<dbReference type="STRING" id="1125699.HMPREF9194_01747"/>
<keyword evidence="1" id="KW-0812">Transmembrane</keyword>
<dbReference type="PANTHER" id="PTHR40076">
    <property type="entry name" value="MEMBRANE PROTEIN-RELATED"/>
    <property type="match status" value="1"/>
</dbReference>
<dbReference type="OrthoDB" id="9784844at2"/>
<keyword evidence="1" id="KW-0472">Membrane</keyword>
<dbReference type="PATRIC" id="fig|1125699.3.peg.1763"/>
<comment type="caution">
    <text evidence="2">The sequence shown here is derived from an EMBL/GenBank/DDBJ whole genome shotgun (WGS) entry which is preliminary data.</text>
</comment>
<reference evidence="2 3" key="1">
    <citation type="submission" date="2013-04" db="EMBL/GenBank/DDBJ databases">
        <title>The Genome Sequence of Treponema maltophilum ATCC 51939.</title>
        <authorList>
            <consortium name="The Broad Institute Genomics Platform"/>
            <person name="Earl A."/>
            <person name="Ward D."/>
            <person name="Feldgarden M."/>
            <person name="Gevers D."/>
            <person name="Leonetti C."/>
            <person name="Blanton J.M."/>
            <person name="Dewhirst F.E."/>
            <person name="Izard J."/>
            <person name="Walker B."/>
            <person name="Young S."/>
            <person name="Zeng Q."/>
            <person name="Gargeya S."/>
            <person name="Fitzgerald M."/>
            <person name="Haas B."/>
            <person name="Abouelleil A."/>
            <person name="Allen A.W."/>
            <person name="Alvarado L."/>
            <person name="Arachchi H.M."/>
            <person name="Berlin A.M."/>
            <person name="Chapman S.B."/>
            <person name="Gainer-Dewar J."/>
            <person name="Goldberg J."/>
            <person name="Griggs A."/>
            <person name="Gujja S."/>
            <person name="Hansen M."/>
            <person name="Howarth C."/>
            <person name="Imamovic A."/>
            <person name="Ireland A."/>
            <person name="Larimer J."/>
            <person name="McCowan C."/>
            <person name="Murphy C."/>
            <person name="Pearson M."/>
            <person name="Poon T.W."/>
            <person name="Priest M."/>
            <person name="Roberts A."/>
            <person name="Saif S."/>
            <person name="Shea T."/>
            <person name="Sisk P."/>
            <person name="Sykes S."/>
            <person name="Wortman J."/>
            <person name="Nusbaum C."/>
            <person name="Birren B."/>
        </authorList>
    </citation>
    <scope>NUCLEOTIDE SEQUENCE [LARGE SCALE GENOMIC DNA]</scope>
    <source>
        <strain evidence="2 3">ATCC 51939</strain>
    </source>
</reference>
<keyword evidence="1" id="KW-1133">Transmembrane helix</keyword>
<feature type="transmembrane region" description="Helical" evidence="1">
    <location>
        <begin position="64"/>
        <end position="84"/>
    </location>
</feature>